<evidence type="ECO:0000313" key="2">
    <source>
        <dbReference type="Proteomes" id="UP000266673"/>
    </source>
</evidence>
<evidence type="ECO:0000313" key="1">
    <source>
        <dbReference type="EMBL" id="RIB24803.1"/>
    </source>
</evidence>
<keyword evidence="2" id="KW-1185">Reference proteome</keyword>
<dbReference type="Proteomes" id="UP000266673">
    <property type="component" value="Unassembled WGS sequence"/>
</dbReference>
<sequence>MSFVAKEKEHSEEDLSIADKIIFEKFRRPISRSVLKKSSKSLKKNRKNIPGTKIIAEKLVKHARANILEIGLFQYITYSHRSRKEIIIPKIKDTGTNNDGIKIEIKDTKVVWIVIPDLMESYTNEKDYYNVLKTEIEYCKNIEKMLNNGQDEEYEISNEECRIY</sequence>
<reference evidence="1 2" key="1">
    <citation type="submission" date="2018-06" db="EMBL/GenBank/DDBJ databases">
        <title>Comparative genomics reveals the genomic features of Rhizophagus irregularis, R. cerebriforme, R. diaphanum and Gigaspora rosea, and their symbiotic lifestyle signature.</title>
        <authorList>
            <person name="Morin E."/>
            <person name="San Clemente H."/>
            <person name="Chen E.C.H."/>
            <person name="De La Providencia I."/>
            <person name="Hainaut M."/>
            <person name="Kuo A."/>
            <person name="Kohler A."/>
            <person name="Murat C."/>
            <person name="Tang N."/>
            <person name="Roy S."/>
            <person name="Loubradou J."/>
            <person name="Henrissat B."/>
            <person name="Grigoriev I.V."/>
            <person name="Corradi N."/>
            <person name="Roux C."/>
            <person name="Martin F.M."/>
        </authorList>
    </citation>
    <scope>NUCLEOTIDE SEQUENCE [LARGE SCALE GENOMIC DNA]</scope>
    <source>
        <strain evidence="1 2">DAOM 194757</strain>
    </source>
</reference>
<protein>
    <submittedName>
        <fullName evidence="1">Uncharacterized protein</fullName>
    </submittedName>
</protein>
<accession>A0A397VXT0</accession>
<feature type="non-terminal residue" evidence="1">
    <location>
        <position position="164"/>
    </location>
</feature>
<dbReference type="EMBL" id="QKWP01000200">
    <property type="protein sequence ID" value="RIB24803.1"/>
    <property type="molecule type" value="Genomic_DNA"/>
</dbReference>
<gene>
    <name evidence="1" type="ORF">C2G38_2069024</name>
</gene>
<dbReference type="OrthoDB" id="2445355at2759"/>
<dbReference type="AlphaFoldDB" id="A0A397VXT0"/>
<comment type="caution">
    <text evidence="1">The sequence shown here is derived from an EMBL/GenBank/DDBJ whole genome shotgun (WGS) entry which is preliminary data.</text>
</comment>
<organism evidence="1 2">
    <name type="scientific">Gigaspora rosea</name>
    <dbReference type="NCBI Taxonomy" id="44941"/>
    <lineage>
        <taxon>Eukaryota</taxon>
        <taxon>Fungi</taxon>
        <taxon>Fungi incertae sedis</taxon>
        <taxon>Mucoromycota</taxon>
        <taxon>Glomeromycotina</taxon>
        <taxon>Glomeromycetes</taxon>
        <taxon>Diversisporales</taxon>
        <taxon>Gigasporaceae</taxon>
        <taxon>Gigaspora</taxon>
    </lineage>
</organism>
<proteinExistence type="predicted"/>
<name>A0A397VXT0_9GLOM</name>